<dbReference type="AlphaFoldDB" id="A0AB39Z2R4"/>
<dbReference type="InterPro" id="IPR001680">
    <property type="entry name" value="WD40_rpt"/>
</dbReference>
<evidence type="ECO:0000256" key="2">
    <source>
        <dbReference type="ARBA" id="ARBA00022737"/>
    </source>
</evidence>
<accession>A0AB39Z2R4</accession>
<gene>
    <name evidence="6" type="primary">LOC108008266</name>
</gene>
<dbReference type="SUPFAM" id="SSF50978">
    <property type="entry name" value="WD40 repeat-like"/>
    <property type="match status" value="1"/>
</dbReference>
<dbReference type="InterPro" id="IPR019775">
    <property type="entry name" value="WD40_repeat_CS"/>
</dbReference>
<name>A0AB39Z2R4_DROSZ</name>
<dbReference type="PANTHER" id="PTHR10971">
    <property type="entry name" value="MRNA EXPORT FACTOR AND BUB3"/>
    <property type="match status" value="1"/>
</dbReference>
<dbReference type="Gene3D" id="2.130.10.10">
    <property type="entry name" value="YVTN repeat-like/Quinoprotein amine dehydrogenase"/>
    <property type="match status" value="1"/>
</dbReference>
<dbReference type="GeneID" id="108008266"/>
<organism evidence="5 6">
    <name type="scientific">Drosophila suzukii</name>
    <name type="common">Spotted-wing drosophila fruit fly</name>
    <dbReference type="NCBI Taxonomy" id="28584"/>
    <lineage>
        <taxon>Eukaryota</taxon>
        <taxon>Metazoa</taxon>
        <taxon>Ecdysozoa</taxon>
        <taxon>Arthropoda</taxon>
        <taxon>Hexapoda</taxon>
        <taxon>Insecta</taxon>
        <taxon>Pterygota</taxon>
        <taxon>Neoptera</taxon>
        <taxon>Endopterygota</taxon>
        <taxon>Diptera</taxon>
        <taxon>Brachycera</taxon>
        <taxon>Muscomorpha</taxon>
        <taxon>Ephydroidea</taxon>
        <taxon>Drosophilidae</taxon>
        <taxon>Drosophila</taxon>
        <taxon>Sophophora</taxon>
    </lineage>
</organism>
<dbReference type="Proteomes" id="UP001652628">
    <property type="component" value="Chromosome 2R"/>
</dbReference>
<dbReference type="RefSeq" id="XP_016927543.2">
    <property type="nucleotide sequence ID" value="XM_017072054.3"/>
</dbReference>
<keyword evidence="1 3" id="KW-0853">WD repeat</keyword>
<dbReference type="InterPro" id="IPR015943">
    <property type="entry name" value="WD40/YVTN_repeat-like_dom_sf"/>
</dbReference>
<sequence length="335" mass="37300">MYQSNQKSAEQKKVYELPDPPTDSVSALEFAPGTSSWNAIFAGSWDKSVRIWEVQSDKVEPKVMKSLDGVPLDAAWNDSGSKIYLADTNGSVNEWDLESNQLRRVGVHDQGARTCHWVGSYLMTTSWDKTIRFWDPRTSSELAKKYLPERSFAADVLHPVAVVACADQSVLAFSLDGGPVEQARLKSPGLGNHQVRSLAIFQAKQTGQTSWFLAKTNGMVYEQSLTKRSGCVPTRCHRSEVSNGFLDTHVVNEVKINRVTNNMVTVGSDGVFCFWGSGMTGRLMQSQVHDQSITRCSISGDGQIFAYALGYDWSKGFEHFDPNKKPQIFLRPFVN</sequence>
<evidence type="ECO:0000256" key="4">
    <source>
        <dbReference type="SAM" id="MobiDB-lite"/>
    </source>
</evidence>
<dbReference type="InterPro" id="IPR036322">
    <property type="entry name" value="WD40_repeat_dom_sf"/>
</dbReference>
<dbReference type="SMART" id="SM00320">
    <property type="entry name" value="WD40"/>
    <property type="match status" value="4"/>
</dbReference>
<dbReference type="PROSITE" id="PS50082">
    <property type="entry name" value="WD_REPEATS_2"/>
    <property type="match status" value="1"/>
</dbReference>
<evidence type="ECO:0000313" key="5">
    <source>
        <dbReference type="Proteomes" id="UP001652628"/>
    </source>
</evidence>
<dbReference type="Pfam" id="PF00400">
    <property type="entry name" value="WD40"/>
    <property type="match status" value="2"/>
</dbReference>
<evidence type="ECO:0000256" key="1">
    <source>
        <dbReference type="ARBA" id="ARBA00022574"/>
    </source>
</evidence>
<keyword evidence="5" id="KW-1185">Reference proteome</keyword>
<dbReference type="PROSITE" id="PS00678">
    <property type="entry name" value="WD_REPEATS_1"/>
    <property type="match status" value="1"/>
</dbReference>
<keyword evidence="2" id="KW-0677">Repeat</keyword>
<protein>
    <submittedName>
        <fullName evidence="6">Protein Rae1</fullName>
    </submittedName>
</protein>
<feature type="repeat" description="WD" evidence="3">
    <location>
        <begin position="119"/>
        <end position="144"/>
    </location>
</feature>
<evidence type="ECO:0000313" key="6">
    <source>
        <dbReference type="RefSeq" id="XP_016927543.2"/>
    </source>
</evidence>
<proteinExistence type="predicted"/>
<reference evidence="6" key="1">
    <citation type="submission" date="2025-08" db="UniProtKB">
        <authorList>
            <consortium name="RefSeq"/>
        </authorList>
    </citation>
    <scope>IDENTIFICATION</scope>
</reference>
<evidence type="ECO:0000256" key="3">
    <source>
        <dbReference type="PROSITE-ProRule" id="PRU00221"/>
    </source>
</evidence>
<feature type="region of interest" description="Disordered" evidence="4">
    <location>
        <begin position="1"/>
        <end position="21"/>
    </location>
</feature>